<name>A0A1G9KNR8_STREI</name>
<keyword evidence="6 8" id="KW-0472">Membrane</keyword>
<dbReference type="PANTHER" id="PTHR30561:SF1">
    <property type="entry name" value="MULTIDRUG TRANSPORTER EMRE"/>
    <property type="match status" value="1"/>
</dbReference>
<evidence type="ECO:0000256" key="4">
    <source>
        <dbReference type="ARBA" id="ARBA00022692"/>
    </source>
</evidence>
<dbReference type="SUPFAM" id="SSF103481">
    <property type="entry name" value="Multidrug resistance efflux transporter EmrE"/>
    <property type="match status" value="1"/>
</dbReference>
<dbReference type="OrthoDB" id="21828at2"/>
<dbReference type="InterPro" id="IPR045324">
    <property type="entry name" value="Small_multidrug_res"/>
</dbReference>
<evidence type="ECO:0000313" key="9">
    <source>
        <dbReference type="EMBL" id="SDL51093.1"/>
    </source>
</evidence>
<dbReference type="AlphaFoldDB" id="A0A1G9KNR8"/>
<protein>
    <submittedName>
        <fullName evidence="9">Small multidrug resistance pump</fullName>
    </submittedName>
</protein>
<dbReference type="FunFam" id="1.10.3730.20:FF:000001">
    <property type="entry name" value="Quaternary ammonium compound resistance transporter SugE"/>
    <property type="match status" value="1"/>
</dbReference>
<evidence type="ECO:0000313" key="10">
    <source>
        <dbReference type="Proteomes" id="UP000183162"/>
    </source>
</evidence>
<keyword evidence="3" id="KW-1003">Cell membrane</keyword>
<dbReference type="EMBL" id="FNGX01000002">
    <property type="protein sequence ID" value="SDL51093.1"/>
    <property type="molecule type" value="Genomic_DNA"/>
</dbReference>
<proteinExistence type="inferred from homology"/>
<organism evidence="9 10">
    <name type="scientific">Streptococcus equinus</name>
    <name type="common">Streptococcus bovis</name>
    <dbReference type="NCBI Taxonomy" id="1335"/>
    <lineage>
        <taxon>Bacteria</taxon>
        <taxon>Bacillati</taxon>
        <taxon>Bacillota</taxon>
        <taxon>Bacilli</taxon>
        <taxon>Lactobacillales</taxon>
        <taxon>Streptococcaceae</taxon>
        <taxon>Streptococcus</taxon>
    </lineage>
</organism>
<evidence type="ECO:0000256" key="8">
    <source>
        <dbReference type="SAM" id="Phobius"/>
    </source>
</evidence>
<gene>
    <name evidence="9" type="ORF">SAMN05216400_0906</name>
</gene>
<comment type="similarity">
    <text evidence="7">Belongs to the drug/metabolite transporter (DMT) superfamily. Small multidrug resistance (SMR) (TC 2.A.7.1) family.</text>
</comment>
<dbReference type="Proteomes" id="UP000183162">
    <property type="component" value="Unassembled WGS sequence"/>
</dbReference>
<feature type="transmembrane region" description="Helical" evidence="8">
    <location>
        <begin position="57"/>
        <end position="78"/>
    </location>
</feature>
<dbReference type="InterPro" id="IPR000390">
    <property type="entry name" value="Small_drug/metabolite_transptr"/>
</dbReference>
<dbReference type="GO" id="GO:0005886">
    <property type="term" value="C:plasma membrane"/>
    <property type="evidence" value="ECO:0007669"/>
    <property type="project" value="UniProtKB-SubCell"/>
</dbReference>
<evidence type="ECO:0000256" key="7">
    <source>
        <dbReference type="RuleBase" id="RU003942"/>
    </source>
</evidence>
<dbReference type="Pfam" id="PF00893">
    <property type="entry name" value="Multi_Drug_Res"/>
    <property type="match status" value="1"/>
</dbReference>
<evidence type="ECO:0000256" key="3">
    <source>
        <dbReference type="ARBA" id="ARBA00022475"/>
    </source>
</evidence>
<sequence>MSYLYLLLAIVGELLGTSLLKLSVGFTKPIQSISALISYGICFFFLSLSLKKIPLGVAYATWSAVGLVFTAIISVMIFNEKINVYTVIGLILIIIGVLMVNLLGNAGH</sequence>
<evidence type="ECO:0000256" key="6">
    <source>
        <dbReference type="ARBA" id="ARBA00023136"/>
    </source>
</evidence>
<comment type="subcellular location">
    <subcellularLocation>
        <location evidence="1 7">Cell membrane</location>
        <topology evidence="1 7">Multi-pass membrane protein</topology>
    </subcellularLocation>
</comment>
<dbReference type="InterPro" id="IPR037185">
    <property type="entry name" value="EmrE-like"/>
</dbReference>
<keyword evidence="2" id="KW-0813">Transport</keyword>
<reference evidence="9 10" key="1">
    <citation type="submission" date="2016-10" db="EMBL/GenBank/DDBJ databases">
        <authorList>
            <person name="de Groot N.N."/>
        </authorList>
    </citation>
    <scope>NUCLEOTIDE SEQUENCE [LARGE SCALE GENOMIC DNA]</scope>
    <source>
        <strain evidence="9 10">Sb09</strain>
    </source>
</reference>
<dbReference type="RefSeq" id="WP_074566757.1">
    <property type="nucleotide sequence ID" value="NZ_FNGX01000002.1"/>
</dbReference>
<keyword evidence="5 8" id="KW-1133">Transmembrane helix</keyword>
<dbReference type="GO" id="GO:0022857">
    <property type="term" value="F:transmembrane transporter activity"/>
    <property type="evidence" value="ECO:0007669"/>
    <property type="project" value="InterPro"/>
</dbReference>
<keyword evidence="4 7" id="KW-0812">Transmembrane</keyword>
<accession>A0A1G9KNR8</accession>
<evidence type="ECO:0000256" key="5">
    <source>
        <dbReference type="ARBA" id="ARBA00022989"/>
    </source>
</evidence>
<dbReference type="PANTHER" id="PTHR30561">
    <property type="entry name" value="SMR FAMILY PROTON-DEPENDENT DRUG EFFLUX TRANSPORTER SUGE"/>
    <property type="match status" value="1"/>
</dbReference>
<evidence type="ECO:0000256" key="1">
    <source>
        <dbReference type="ARBA" id="ARBA00004651"/>
    </source>
</evidence>
<feature type="transmembrane region" description="Helical" evidence="8">
    <location>
        <begin position="32"/>
        <end position="50"/>
    </location>
</feature>
<dbReference type="Gene3D" id="1.10.3730.20">
    <property type="match status" value="1"/>
</dbReference>
<evidence type="ECO:0000256" key="2">
    <source>
        <dbReference type="ARBA" id="ARBA00022448"/>
    </source>
</evidence>
<feature type="transmembrane region" description="Helical" evidence="8">
    <location>
        <begin position="84"/>
        <end position="104"/>
    </location>
</feature>